<organism evidence="3 4">
    <name type="scientific">Desulfonema limicola</name>
    <dbReference type="NCBI Taxonomy" id="45656"/>
    <lineage>
        <taxon>Bacteria</taxon>
        <taxon>Pseudomonadati</taxon>
        <taxon>Thermodesulfobacteriota</taxon>
        <taxon>Desulfobacteria</taxon>
        <taxon>Desulfobacterales</taxon>
        <taxon>Desulfococcaceae</taxon>
        <taxon>Desulfonema</taxon>
    </lineage>
</organism>
<keyword evidence="3" id="KW-0808">Transferase</keyword>
<dbReference type="SUPFAM" id="SSF55874">
    <property type="entry name" value="ATPase domain of HSP90 chaperone/DNA topoisomerase II/histidine kinase"/>
    <property type="match status" value="1"/>
</dbReference>
<feature type="domain" description="Histidine kinase" evidence="2">
    <location>
        <begin position="91"/>
        <end position="286"/>
    </location>
</feature>
<dbReference type="GO" id="GO:0016301">
    <property type="term" value="F:kinase activity"/>
    <property type="evidence" value="ECO:0007669"/>
    <property type="project" value="UniProtKB-KW"/>
</dbReference>
<dbReference type="RefSeq" id="WP_207690152.1">
    <property type="nucleotide sequence ID" value="NZ_CP061799.1"/>
</dbReference>
<accession>A0A975GEI8</accession>
<keyword evidence="4" id="KW-1185">Reference proteome</keyword>
<dbReference type="EMBL" id="CP061799">
    <property type="protein sequence ID" value="QTA78267.1"/>
    <property type="molecule type" value="Genomic_DNA"/>
</dbReference>
<dbReference type="AlphaFoldDB" id="A0A975GEI8"/>
<proteinExistence type="predicted"/>
<reference evidence="3" key="1">
    <citation type="journal article" date="2021" name="Microb. Physiol.">
        <title>Proteogenomic Insights into the Physiology of Marine, Sulfate-Reducing, Filamentous Desulfonema limicola and Desulfonema magnum.</title>
        <authorList>
            <person name="Schnaars V."/>
            <person name="Wohlbrand L."/>
            <person name="Scheve S."/>
            <person name="Hinrichs C."/>
            <person name="Reinhardt R."/>
            <person name="Rabus R."/>
        </authorList>
    </citation>
    <scope>NUCLEOTIDE SEQUENCE</scope>
    <source>
        <strain evidence="3">5ac10</strain>
    </source>
</reference>
<evidence type="ECO:0000313" key="4">
    <source>
        <dbReference type="Proteomes" id="UP000663720"/>
    </source>
</evidence>
<dbReference type="SMART" id="SM00387">
    <property type="entry name" value="HATPase_c"/>
    <property type="match status" value="1"/>
</dbReference>
<dbReference type="InterPro" id="IPR005467">
    <property type="entry name" value="His_kinase_dom"/>
</dbReference>
<dbReference type="PROSITE" id="PS50109">
    <property type="entry name" value="HIS_KIN"/>
    <property type="match status" value="1"/>
</dbReference>
<dbReference type="PANTHER" id="PTHR43065:SF23">
    <property type="entry name" value="SENSOR HISTIDINE KINASE PDTAS"/>
    <property type="match status" value="1"/>
</dbReference>
<evidence type="ECO:0000313" key="3">
    <source>
        <dbReference type="EMBL" id="QTA78267.1"/>
    </source>
</evidence>
<protein>
    <submittedName>
        <fullName evidence="3">Histidine kinase superfamily protein</fullName>
    </submittedName>
</protein>
<dbReference type="InterPro" id="IPR011495">
    <property type="entry name" value="Sig_transdc_His_kin_sub2_dim/P"/>
</dbReference>
<dbReference type="Pfam" id="PF07568">
    <property type="entry name" value="HisKA_2"/>
    <property type="match status" value="1"/>
</dbReference>
<dbReference type="KEGG" id="dli:dnl_04870"/>
<dbReference type="Gene3D" id="3.30.450.20">
    <property type="entry name" value="PAS domain"/>
    <property type="match status" value="1"/>
</dbReference>
<keyword evidence="1" id="KW-0175">Coiled coil</keyword>
<keyword evidence="3" id="KW-0418">Kinase</keyword>
<dbReference type="InterPro" id="IPR036890">
    <property type="entry name" value="HATPase_C_sf"/>
</dbReference>
<gene>
    <name evidence="3" type="ORF">dnl_04870</name>
</gene>
<dbReference type="Proteomes" id="UP000663720">
    <property type="component" value="Chromosome"/>
</dbReference>
<sequence>MEFIKNKGRFWVRMDFSVQQITNSNNTRVLCAFNDISRQIETDHELNKYQNELEQLVSQRTFELKKEIEKRKSSEACIAESLKEKEVLLREIHHRVKNNMQVIISLLRLQARKINNKHIAEVFRESQNRVRAMAVIHETLYKQQSLNSINLKEYFTNLAANLIRAYSRAGLIIKPEIETNGLGMDIDRAIPCGLIVNELISNSLKYAFPSKPQGQIRISVQIVEENNIELIVKDNGIGLAEHIDPRNSGTLGLSTVFSLAERQLGAQIKINRDKGTEFSIIFAKDTIEKQTQKMPVTDDRT</sequence>
<dbReference type="Pfam" id="PF02518">
    <property type="entry name" value="HATPase_c"/>
    <property type="match status" value="1"/>
</dbReference>
<dbReference type="InterPro" id="IPR003594">
    <property type="entry name" value="HATPase_dom"/>
</dbReference>
<name>A0A975GEI8_9BACT</name>
<dbReference type="PANTHER" id="PTHR43065">
    <property type="entry name" value="SENSOR HISTIDINE KINASE"/>
    <property type="match status" value="1"/>
</dbReference>
<evidence type="ECO:0000259" key="2">
    <source>
        <dbReference type="PROSITE" id="PS50109"/>
    </source>
</evidence>
<dbReference type="Gene3D" id="3.30.565.10">
    <property type="entry name" value="Histidine kinase-like ATPase, C-terminal domain"/>
    <property type="match status" value="1"/>
</dbReference>
<feature type="coiled-coil region" evidence="1">
    <location>
        <begin position="39"/>
        <end position="66"/>
    </location>
</feature>
<evidence type="ECO:0000256" key="1">
    <source>
        <dbReference type="SAM" id="Coils"/>
    </source>
</evidence>